<keyword evidence="2" id="KW-0547">Nucleotide-binding</keyword>
<accession>A0A369L7Q9</accession>
<proteinExistence type="predicted"/>
<dbReference type="InterPro" id="IPR036390">
    <property type="entry name" value="WH_DNA-bd_sf"/>
</dbReference>
<organism evidence="4 5">
    <name type="scientific">Senegalimassilia anaerobia</name>
    <dbReference type="NCBI Taxonomy" id="1473216"/>
    <lineage>
        <taxon>Bacteria</taxon>
        <taxon>Bacillati</taxon>
        <taxon>Actinomycetota</taxon>
        <taxon>Coriobacteriia</taxon>
        <taxon>Coriobacteriales</taxon>
        <taxon>Coriobacteriaceae</taxon>
        <taxon>Senegalimassilia</taxon>
    </lineage>
</organism>
<dbReference type="SUPFAM" id="SSF46785">
    <property type="entry name" value="Winged helix' DNA-binding domain"/>
    <property type="match status" value="1"/>
</dbReference>
<dbReference type="EMBL" id="PPTP01000004">
    <property type="protein sequence ID" value="RDB55701.1"/>
    <property type="molecule type" value="Genomic_DNA"/>
</dbReference>
<feature type="binding site" evidence="2">
    <location>
        <position position="283"/>
    </location>
    <ligand>
        <name>ATP</name>
        <dbReference type="ChEBI" id="CHEBI:30616"/>
    </ligand>
</feature>
<dbReference type="Gene3D" id="1.10.3290.10">
    <property type="entry name" value="Fido-like domain"/>
    <property type="match status" value="1"/>
</dbReference>
<evidence type="ECO:0000313" key="4">
    <source>
        <dbReference type="EMBL" id="RDB55701.1"/>
    </source>
</evidence>
<dbReference type="InterPro" id="IPR040198">
    <property type="entry name" value="Fido_containing"/>
</dbReference>
<dbReference type="RefSeq" id="WP_114620648.1">
    <property type="nucleotide sequence ID" value="NZ_PPTP01000004.1"/>
</dbReference>
<feature type="active site" evidence="1">
    <location>
        <position position="230"/>
    </location>
</feature>
<protein>
    <submittedName>
        <fullName evidence="4">Fic family protein</fullName>
    </submittedName>
</protein>
<dbReference type="AlphaFoldDB" id="A0A369L7Q9"/>
<evidence type="ECO:0000256" key="1">
    <source>
        <dbReference type="PIRSR" id="PIRSR640198-1"/>
    </source>
</evidence>
<dbReference type="PANTHER" id="PTHR13504">
    <property type="entry name" value="FIDO DOMAIN-CONTAINING PROTEIN DDB_G0283145"/>
    <property type="match status" value="1"/>
</dbReference>
<dbReference type="OrthoDB" id="9813719at2"/>
<dbReference type="GO" id="GO:0005524">
    <property type="term" value="F:ATP binding"/>
    <property type="evidence" value="ECO:0007669"/>
    <property type="project" value="UniProtKB-KW"/>
</dbReference>
<name>A0A369L7Q9_9ACTN</name>
<dbReference type="PROSITE" id="PS51459">
    <property type="entry name" value="FIDO"/>
    <property type="match status" value="1"/>
</dbReference>
<dbReference type="InterPro" id="IPR003812">
    <property type="entry name" value="Fido"/>
</dbReference>
<evidence type="ECO:0000313" key="5">
    <source>
        <dbReference type="Proteomes" id="UP000253792"/>
    </source>
</evidence>
<dbReference type="PANTHER" id="PTHR13504:SF40">
    <property type="entry name" value="FIDO DOMAIN-CONTAINING PROTEIN"/>
    <property type="match status" value="1"/>
</dbReference>
<dbReference type="CDD" id="cd00090">
    <property type="entry name" value="HTH_ARSR"/>
    <property type="match status" value="1"/>
</dbReference>
<reference evidence="4 5" key="1">
    <citation type="journal article" date="2018" name="Elife">
        <title>Discovery and characterization of a prevalent human gut bacterial enzyme sufficient for the inactivation of a family of plant toxins.</title>
        <authorList>
            <person name="Koppel N."/>
            <person name="Bisanz J.E."/>
            <person name="Pandelia M.E."/>
            <person name="Turnbaugh P.J."/>
            <person name="Balskus E.P."/>
        </authorList>
    </citation>
    <scope>NUCLEOTIDE SEQUENCE [LARGE SCALE GENOMIC DNA]</scope>
    <source>
        <strain evidence="5">anaerobia AP69FAA</strain>
    </source>
</reference>
<keyword evidence="5" id="KW-1185">Reference proteome</keyword>
<dbReference type="SUPFAM" id="SSF140931">
    <property type="entry name" value="Fic-like"/>
    <property type="match status" value="1"/>
</dbReference>
<evidence type="ECO:0000256" key="2">
    <source>
        <dbReference type="PIRSR" id="PIRSR640198-2"/>
    </source>
</evidence>
<dbReference type="InterPro" id="IPR011991">
    <property type="entry name" value="ArsR-like_HTH"/>
</dbReference>
<gene>
    <name evidence="4" type="ORF">C1880_05645</name>
</gene>
<dbReference type="Proteomes" id="UP000253792">
    <property type="component" value="Unassembled WGS sequence"/>
</dbReference>
<sequence length="418" mass="47377">MDYKELAKVFYMDSSSNREANLAAEEARRRDSVGTFRLGYETQAGELFLAVPKELSALTEQVLRTERKVTALLNGMNLLAANAVLRGLVFDEVVFTNAIEGIHSTRRQIKDALESVSNDASRRRFKELALLYMDIASGKAEEPTTPEGVRAIYDRVMDGELDDAHVPDGRLFRKDGVDVIAGGVNVIHRGLEPEEKIAEAMTSMLALAEDEGLPSLYAALASHYLFEYAHPFYDGNGRTGRYLCSLMLDRSLSKPTVLSLSRVILEHRDQYYKAFRSVENPMNKGELTFFVMEMMSLVRKAQLDVIDRLDCAWRRQSELRELMDDAIERTDLKKKQEQGIVFMLMQYETFGMFGDASVEEVANYLKVGTQAARKHLRALEDKGVAVKVNQRKPVTFGLTQQFKEEFGVEPVVWRNPFE</sequence>
<dbReference type="Pfam" id="PF02661">
    <property type="entry name" value="Fic"/>
    <property type="match status" value="1"/>
</dbReference>
<keyword evidence="2" id="KW-0067">ATP-binding</keyword>
<dbReference type="InterPro" id="IPR036597">
    <property type="entry name" value="Fido-like_dom_sf"/>
</dbReference>
<feature type="domain" description="Fido" evidence="3">
    <location>
        <begin position="144"/>
        <end position="293"/>
    </location>
</feature>
<feature type="binding site" evidence="2">
    <location>
        <begin position="271"/>
        <end position="272"/>
    </location>
    <ligand>
        <name>ATP</name>
        <dbReference type="ChEBI" id="CHEBI:30616"/>
    </ligand>
</feature>
<evidence type="ECO:0000259" key="3">
    <source>
        <dbReference type="PROSITE" id="PS51459"/>
    </source>
</evidence>
<comment type="caution">
    <text evidence="4">The sequence shown here is derived from an EMBL/GenBank/DDBJ whole genome shotgun (WGS) entry which is preliminary data.</text>
</comment>
<feature type="binding site" evidence="2">
    <location>
        <begin position="234"/>
        <end position="241"/>
    </location>
    <ligand>
        <name>ATP</name>
        <dbReference type="ChEBI" id="CHEBI:30616"/>
    </ligand>
</feature>